<evidence type="ECO:0000256" key="1">
    <source>
        <dbReference type="SAM" id="Phobius"/>
    </source>
</evidence>
<organism evidence="3 4">
    <name type="scientific">Maribacter chungangensis</name>
    <dbReference type="NCBI Taxonomy" id="1069117"/>
    <lineage>
        <taxon>Bacteria</taxon>
        <taxon>Pseudomonadati</taxon>
        <taxon>Bacteroidota</taxon>
        <taxon>Flavobacteriia</taxon>
        <taxon>Flavobacteriales</taxon>
        <taxon>Flavobacteriaceae</taxon>
        <taxon>Maribacter</taxon>
    </lineage>
</organism>
<evidence type="ECO:0000313" key="3">
    <source>
        <dbReference type="EMBL" id="MFD0797061.1"/>
    </source>
</evidence>
<keyword evidence="1" id="KW-1133">Transmembrane helix</keyword>
<evidence type="ECO:0000313" key="4">
    <source>
        <dbReference type="Proteomes" id="UP001597012"/>
    </source>
</evidence>
<feature type="domain" description="DUF4350" evidence="2">
    <location>
        <begin position="40"/>
        <end position="233"/>
    </location>
</feature>
<name>A0ABW3B2G0_9FLAO</name>
<dbReference type="Pfam" id="PF14258">
    <property type="entry name" value="DUF4350"/>
    <property type="match status" value="1"/>
</dbReference>
<keyword evidence="1" id="KW-0472">Membrane</keyword>
<evidence type="ECO:0000259" key="2">
    <source>
        <dbReference type="Pfam" id="PF14258"/>
    </source>
</evidence>
<dbReference type="Proteomes" id="UP001597012">
    <property type="component" value="Unassembled WGS sequence"/>
</dbReference>
<accession>A0ABW3B2G0</accession>
<keyword evidence="1" id="KW-0812">Transmembrane</keyword>
<protein>
    <submittedName>
        <fullName evidence="3">DUF4350 domain-containing protein</fullName>
    </submittedName>
</protein>
<comment type="caution">
    <text evidence="3">The sequence shown here is derived from an EMBL/GenBank/DDBJ whole genome shotgun (WGS) entry which is preliminary data.</text>
</comment>
<gene>
    <name evidence="3" type="ORF">ACFQZJ_06290</name>
</gene>
<dbReference type="EMBL" id="JBHTHY010000004">
    <property type="protein sequence ID" value="MFD0797061.1"/>
    <property type="molecule type" value="Genomic_DNA"/>
</dbReference>
<proteinExistence type="predicted"/>
<dbReference type="InterPro" id="IPR025646">
    <property type="entry name" value="DUF4350"/>
</dbReference>
<feature type="transmembrane region" description="Helical" evidence="1">
    <location>
        <begin position="270"/>
        <end position="285"/>
    </location>
</feature>
<reference evidence="4" key="1">
    <citation type="journal article" date="2019" name="Int. J. Syst. Evol. Microbiol.">
        <title>The Global Catalogue of Microorganisms (GCM) 10K type strain sequencing project: providing services to taxonomists for standard genome sequencing and annotation.</title>
        <authorList>
            <consortium name="The Broad Institute Genomics Platform"/>
            <consortium name="The Broad Institute Genome Sequencing Center for Infectious Disease"/>
            <person name="Wu L."/>
            <person name="Ma J."/>
        </authorList>
    </citation>
    <scope>NUCLEOTIDE SEQUENCE [LARGE SCALE GENOMIC DNA]</scope>
    <source>
        <strain evidence="4">CCUG 61948</strain>
    </source>
</reference>
<sequence>MGKKGTIYLGIAILTLAAFMLLQYSKPKEINWFPSYVASHKIPYGTVVLNTVMEGLFPSQLQQVYNPPFEFINQNDSINGSYVFINNDIQFNKEELNALLNWTAKGNRLFIASKDFEEELKDTLGLETDFSYVGFETSQKQLHSLLNPRLTLTDSIIFNRDTSTPYFNKIDTLNTTVLGQVAVVVDKKQKELQVNALMHPFGDGTIILSTFPEAFTNYFILKRENKAYTAGMLSYLDDGKPIYLDNHYKSGKSFYTSPMYIFLNTKELKWAYYIALFGALLYVIFEGKRKQRAIPVVTPLPNRTLDFTRTISDMYYLKSDQKSIAEHKINYFLDWLRTRFYIGNIRKEDDFYNTIASRSGHSFEFVTKVFSFMEHLRNSDQISDDDLLKLNTLLQKFKAKTDGK</sequence>
<keyword evidence="4" id="KW-1185">Reference proteome</keyword>
<dbReference type="RefSeq" id="WP_379933156.1">
    <property type="nucleotide sequence ID" value="NZ_JBHTHY010000004.1"/>
</dbReference>
<feature type="transmembrane region" description="Helical" evidence="1">
    <location>
        <begin position="7"/>
        <end position="25"/>
    </location>
</feature>